<evidence type="ECO:0000256" key="3">
    <source>
        <dbReference type="ARBA" id="ARBA00023055"/>
    </source>
</evidence>
<dbReference type="Pfam" id="PF00168">
    <property type="entry name" value="C2"/>
    <property type="match status" value="1"/>
</dbReference>
<evidence type="ECO:0000256" key="5">
    <source>
        <dbReference type="ARBA" id="ARBA00023136"/>
    </source>
</evidence>
<name>A0A834X1S9_9FABA</name>
<keyword evidence="11" id="KW-1185">Reference proteome</keyword>
<comment type="subcellular location">
    <subcellularLocation>
        <location evidence="1">Membrane</location>
    </subcellularLocation>
</comment>
<dbReference type="OrthoDB" id="270970at2759"/>
<evidence type="ECO:0000313" key="10">
    <source>
        <dbReference type="EMBL" id="KAF7836583.1"/>
    </source>
</evidence>
<dbReference type="Pfam" id="PF25669">
    <property type="entry name" value="SMP_MUG190-like"/>
    <property type="match status" value="1"/>
</dbReference>
<dbReference type="InterPro" id="IPR052847">
    <property type="entry name" value="Ext_Synaptotagmin/KAHRP-like"/>
</dbReference>
<evidence type="ECO:0000256" key="2">
    <source>
        <dbReference type="ARBA" id="ARBA00022448"/>
    </source>
</evidence>
<evidence type="ECO:0000259" key="9">
    <source>
        <dbReference type="PROSITE" id="PS51847"/>
    </source>
</evidence>
<dbReference type="InterPro" id="IPR035892">
    <property type="entry name" value="C2_domain_sf"/>
</dbReference>
<evidence type="ECO:0000256" key="6">
    <source>
        <dbReference type="SAM" id="MobiDB-lite"/>
    </source>
</evidence>
<keyword evidence="5 7" id="KW-0472">Membrane</keyword>
<evidence type="ECO:0000259" key="8">
    <source>
        <dbReference type="PROSITE" id="PS50004"/>
    </source>
</evidence>
<feature type="region of interest" description="Disordered" evidence="6">
    <location>
        <begin position="566"/>
        <end position="588"/>
    </location>
</feature>
<dbReference type="InterPro" id="IPR000008">
    <property type="entry name" value="C2_dom"/>
</dbReference>
<proteinExistence type="predicted"/>
<feature type="compositionally biased region" description="Basic and acidic residues" evidence="6">
    <location>
        <begin position="435"/>
        <end position="452"/>
    </location>
</feature>
<evidence type="ECO:0000313" key="11">
    <source>
        <dbReference type="Proteomes" id="UP000634136"/>
    </source>
</evidence>
<dbReference type="PROSITE" id="PS50004">
    <property type="entry name" value="C2"/>
    <property type="match status" value="1"/>
</dbReference>
<dbReference type="PANTHER" id="PTHR47042:SF4">
    <property type="entry name" value="OS02G0313700 PROTEIN"/>
    <property type="match status" value="1"/>
</dbReference>
<reference evidence="10" key="1">
    <citation type="submission" date="2020-09" db="EMBL/GenBank/DDBJ databases">
        <title>Genome-Enabled Discovery of Anthraquinone Biosynthesis in Senna tora.</title>
        <authorList>
            <person name="Kang S.-H."/>
            <person name="Pandey R.P."/>
            <person name="Lee C.-M."/>
            <person name="Sim J.-S."/>
            <person name="Jeong J.-T."/>
            <person name="Choi B.-S."/>
            <person name="Jung M."/>
            <person name="Ginzburg D."/>
            <person name="Zhao K."/>
            <person name="Won S.Y."/>
            <person name="Oh T.-J."/>
            <person name="Yu Y."/>
            <person name="Kim N.-H."/>
            <person name="Lee O.R."/>
            <person name="Lee T.-H."/>
            <person name="Bashyal P."/>
            <person name="Kim T.-S."/>
            <person name="Lee W.-H."/>
            <person name="Kawkins C."/>
            <person name="Kim C.-K."/>
            <person name="Kim J.S."/>
            <person name="Ahn B.O."/>
            <person name="Rhee S.Y."/>
            <person name="Sohng J.K."/>
        </authorList>
    </citation>
    <scope>NUCLEOTIDE SEQUENCE</scope>
    <source>
        <tissue evidence="10">Leaf</tissue>
    </source>
</reference>
<keyword evidence="3" id="KW-0445">Lipid transport</keyword>
<evidence type="ECO:0000256" key="4">
    <source>
        <dbReference type="ARBA" id="ARBA00023121"/>
    </source>
</evidence>
<dbReference type="CDD" id="cd21669">
    <property type="entry name" value="SMP_SF"/>
    <property type="match status" value="1"/>
</dbReference>
<comment type="caution">
    <text evidence="10">The sequence shown here is derived from an EMBL/GenBank/DDBJ whole genome shotgun (WGS) entry which is preliminary data.</text>
</comment>
<dbReference type="GO" id="GO:0008289">
    <property type="term" value="F:lipid binding"/>
    <property type="evidence" value="ECO:0007669"/>
    <property type="project" value="UniProtKB-KW"/>
</dbReference>
<dbReference type="GO" id="GO:0006869">
    <property type="term" value="P:lipid transport"/>
    <property type="evidence" value="ECO:0007669"/>
    <property type="project" value="UniProtKB-KW"/>
</dbReference>
<evidence type="ECO:0000256" key="1">
    <source>
        <dbReference type="ARBA" id="ARBA00004370"/>
    </source>
</evidence>
<dbReference type="SMART" id="SM00239">
    <property type="entry name" value="C2"/>
    <property type="match status" value="1"/>
</dbReference>
<feature type="transmembrane region" description="Helical" evidence="7">
    <location>
        <begin position="12"/>
        <end position="41"/>
    </location>
</feature>
<protein>
    <submittedName>
        <fullName evidence="10">C2 domain-containing protein</fullName>
    </submittedName>
</protein>
<organism evidence="10 11">
    <name type="scientific">Senna tora</name>
    <dbReference type="NCBI Taxonomy" id="362788"/>
    <lineage>
        <taxon>Eukaryota</taxon>
        <taxon>Viridiplantae</taxon>
        <taxon>Streptophyta</taxon>
        <taxon>Embryophyta</taxon>
        <taxon>Tracheophyta</taxon>
        <taxon>Spermatophyta</taxon>
        <taxon>Magnoliopsida</taxon>
        <taxon>eudicotyledons</taxon>
        <taxon>Gunneridae</taxon>
        <taxon>Pentapetalae</taxon>
        <taxon>rosids</taxon>
        <taxon>fabids</taxon>
        <taxon>Fabales</taxon>
        <taxon>Fabaceae</taxon>
        <taxon>Caesalpinioideae</taxon>
        <taxon>Cassia clade</taxon>
        <taxon>Senna</taxon>
    </lineage>
</organism>
<sequence length="588" mass="66893">MDITEVSILHHVAVVVMALWLLSVFSSCNLLACFLALLYLYQVHGSYIMRLRKKLQFEERQKAYQSRVLSDSETVRWLNQAVQNIWSICMEQIVSQHILLPIIPWFLEKYKPWTADIDDYILFIQKKIEVQHMYLGRNPPIFSQMRVRQCHDDHLVLELGMNFLTADDMSAILAVKLRKRLGFGMWATMHITSMHIEGKCAILRQALMTLLVGVKLLQKWPFLSRLRICFVEPPYVQINIKPMSNHGPDVTDIPGISGWMDNLLSIAFEQTLVEPNMLVVDVEKLVSPKPDEPWFSFGEKGPVAYAKVVVIEASDIPPSDRNGCYPSIGLASPYVKGRLNGYKFKTKPQMKTLTPKWLEEFKIPIIAWESPNILAIEVCDKDHLYHDTLGYCSVNISDCRGFQKHDMWLPLQNIKSGRLHLTITILDGNRKGIDDPCDKKPVSNEERRKSCADETDNGSSFSSVLSKKSQKVADSFELVDAEGQKETGIWIHHPGSEIFQTWMPRKGKSRRPNIKIHGEINDLNGSCNSNINCSCPNDNPLEKHKMKSFKRGLHKIGSVFCRSPREEQSGGLGEAVQSPYAKIGAVDT</sequence>
<dbReference type="Gene3D" id="2.60.40.150">
    <property type="entry name" value="C2 domain"/>
    <property type="match status" value="1"/>
</dbReference>
<keyword evidence="7" id="KW-1133">Transmembrane helix</keyword>
<feature type="region of interest" description="Disordered" evidence="6">
    <location>
        <begin position="435"/>
        <end position="464"/>
    </location>
</feature>
<dbReference type="InterPro" id="IPR031468">
    <property type="entry name" value="SMP_LBD"/>
</dbReference>
<feature type="domain" description="C2" evidence="8">
    <location>
        <begin position="289"/>
        <end position="409"/>
    </location>
</feature>
<feature type="domain" description="SMP-LTD" evidence="9">
    <location>
        <begin position="71"/>
        <end position="283"/>
    </location>
</feature>
<dbReference type="Proteomes" id="UP000634136">
    <property type="component" value="Unassembled WGS sequence"/>
</dbReference>
<gene>
    <name evidence="10" type="ORF">G2W53_011442</name>
</gene>
<dbReference type="PROSITE" id="PS51847">
    <property type="entry name" value="SMP"/>
    <property type="match status" value="1"/>
</dbReference>
<dbReference type="EMBL" id="JAAIUW010000004">
    <property type="protein sequence ID" value="KAF7836583.1"/>
    <property type="molecule type" value="Genomic_DNA"/>
</dbReference>
<accession>A0A834X1S9</accession>
<dbReference type="PANTHER" id="PTHR47042">
    <property type="entry name" value="C2 DOMAIN-CONTAINING PROTEIN-LIKE"/>
    <property type="match status" value="1"/>
</dbReference>
<dbReference type="AlphaFoldDB" id="A0A834X1S9"/>
<evidence type="ECO:0000256" key="7">
    <source>
        <dbReference type="SAM" id="Phobius"/>
    </source>
</evidence>
<keyword evidence="4" id="KW-0446">Lipid-binding</keyword>
<keyword evidence="2" id="KW-0813">Transport</keyword>
<dbReference type="GO" id="GO:0016020">
    <property type="term" value="C:membrane"/>
    <property type="evidence" value="ECO:0007669"/>
    <property type="project" value="UniProtKB-SubCell"/>
</dbReference>
<dbReference type="SUPFAM" id="SSF49562">
    <property type="entry name" value="C2 domain (Calcium/lipid-binding domain, CaLB)"/>
    <property type="match status" value="1"/>
</dbReference>
<keyword evidence="7" id="KW-0812">Transmembrane</keyword>